<protein>
    <submittedName>
        <fullName evidence="2">Uncharacterized protein</fullName>
    </submittedName>
</protein>
<organism evidence="2 3">
    <name type="scientific">Plasmopara halstedii</name>
    <name type="common">Downy mildew of sunflower</name>
    <dbReference type="NCBI Taxonomy" id="4781"/>
    <lineage>
        <taxon>Eukaryota</taxon>
        <taxon>Sar</taxon>
        <taxon>Stramenopiles</taxon>
        <taxon>Oomycota</taxon>
        <taxon>Peronosporomycetes</taxon>
        <taxon>Peronosporales</taxon>
        <taxon>Peronosporaceae</taxon>
        <taxon>Plasmopara</taxon>
    </lineage>
</organism>
<feature type="region of interest" description="Disordered" evidence="1">
    <location>
        <begin position="1"/>
        <end position="24"/>
    </location>
</feature>
<evidence type="ECO:0000313" key="3">
    <source>
        <dbReference type="Proteomes" id="UP000054928"/>
    </source>
</evidence>
<dbReference type="RefSeq" id="XP_024573629.1">
    <property type="nucleotide sequence ID" value="XM_024722565.1"/>
</dbReference>
<dbReference type="PANTHER" id="PTHR22100">
    <property type="entry name" value="WINGS APART-LIKE PROTEIN HOMOLOG"/>
    <property type="match status" value="1"/>
</dbReference>
<dbReference type="Proteomes" id="UP000054928">
    <property type="component" value="Unassembled WGS sequence"/>
</dbReference>
<dbReference type="OrthoDB" id="78088at2759"/>
<dbReference type="AlphaFoldDB" id="A0A0P1A9H5"/>
<dbReference type="InterPro" id="IPR039874">
    <property type="entry name" value="WAPL"/>
</dbReference>
<dbReference type="PANTHER" id="PTHR22100:SF13">
    <property type="entry name" value="WINGS APART-LIKE PROTEIN HOMOLOG"/>
    <property type="match status" value="1"/>
</dbReference>
<dbReference type="EMBL" id="CCYD01000261">
    <property type="protein sequence ID" value="CEG37260.1"/>
    <property type="molecule type" value="Genomic_DNA"/>
</dbReference>
<proteinExistence type="predicted"/>
<dbReference type="STRING" id="4781.A0A0P1A9H5"/>
<accession>A0A0P1A9H5</accession>
<sequence length="965" mass="107295">MASSSNSHRRPRLTTDENSSSNINVSPSIACGGASIIDDQIPRLSPDAVRCKFALYGRQHAHVDHFSSVEHETKEVLQSTMVLQEDGRLAAKLDHVSYLLDGLLESCHAPRMHHAQTRSLLELLHLIQEPQILQIISLSRVRGQMKKLLLFRLTTAPEEETARLSMAVLVYFLSHCAAEDYFDNQVLTAIVHALKQEIQGERDEKKDTIVSHTRTSVKRCLKRKQIDEKVTLLRSTYEVSTMQDMDAMCRMKLEKLLQDHEVFHAGEELHVSVISALCASLLKLLQPNASALFNLMPPHRQQSSDVVGIFERKCLLMRTGGLNILTYELIRQVQGLKNVLSTTVANDVGKQNMRSLHIVNLVLNLLGQAACQAVDVKHYLSKQQNLFFVLLQLVKLLSDLSWYMQAQRMWNAAPSSLSLAVEVLLSTIRVLINLTHHESEAASNIHALDGMQILVSAFSSLCKAASAEESWMQKSWGFDACLLLLSVLVNCIEFSEENRVALAEVSVCRIEGTNLAEHSACALFVEFFLSKVQSFKHLIEGSEAQVILIDEDDDWNPEDVILGGCTSLLLGLLMKDSAANGASILKLMPGSSSRLLLCALRVYVAFHSQINALTPDLVESVLMIEKILKSFEGSDQRDLLESVTVTNKVTSVDLRASKAARSNVPRLNRAQPLKNVCSLLDDSDDDFQSHIQSLASASDPLSTKETFGKSMIQKSFVSVPDRKDACRSSPIAIRPNDSISSSSVVRLLKRTRQLVEEFDTQFASSNLYKKRDVSEKRATATEVTGSLSTVVTMNVTCRDNGNDDLHISQDITGTNVETIGTTKVDVDQKINSAMPWKRKKKSICNTTTDAVLQQTTMFDIISGSPPPTPLRIKQSKELLETPTRSKLTFDLFRRSPSLNLTPKKLSPATPVWTRRASGLLQTSKEKNESTLQKDSLVSVIQRQRKVKTGLFPTSICNSSVFDFTD</sequence>
<dbReference type="OMA" id="ESCHAPR"/>
<reference evidence="3" key="1">
    <citation type="submission" date="2014-09" db="EMBL/GenBank/DDBJ databases">
        <authorList>
            <person name="Sharma Rahul"/>
            <person name="Thines Marco"/>
        </authorList>
    </citation>
    <scope>NUCLEOTIDE SEQUENCE [LARGE SCALE GENOMIC DNA]</scope>
</reference>
<dbReference type="InterPro" id="IPR011989">
    <property type="entry name" value="ARM-like"/>
</dbReference>
<evidence type="ECO:0000313" key="2">
    <source>
        <dbReference type="EMBL" id="CEG37260.1"/>
    </source>
</evidence>
<name>A0A0P1A9H5_PLAHL</name>
<dbReference type="Gene3D" id="1.25.10.10">
    <property type="entry name" value="Leucine-rich Repeat Variant"/>
    <property type="match status" value="1"/>
</dbReference>
<evidence type="ECO:0000256" key="1">
    <source>
        <dbReference type="SAM" id="MobiDB-lite"/>
    </source>
</evidence>
<keyword evidence="3" id="KW-1185">Reference proteome</keyword>
<dbReference type="GeneID" id="36399755"/>